<dbReference type="GO" id="GO:0004197">
    <property type="term" value="F:cysteine-type endopeptidase activity"/>
    <property type="evidence" value="ECO:0007669"/>
    <property type="project" value="InterPro"/>
</dbReference>
<feature type="compositionally biased region" description="Acidic residues" evidence="2">
    <location>
        <begin position="226"/>
        <end position="263"/>
    </location>
</feature>
<comment type="caution">
    <text evidence="4">The sequence shown here is derived from an EMBL/GenBank/DDBJ whole genome shotgun (WGS) entry which is preliminary data.</text>
</comment>
<comment type="similarity">
    <text evidence="1">Belongs to the peptidase C14B family.</text>
</comment>
<dbReference type="OrthoDB" id="427602at2759"/>
<evidence type="ECO:0000313" key="5">
    <source>
        <dbReference type="Proteomes" id="UP000649617"/>
    </source>
</evidence>
<name>A0A812RVA2_SYMPI</name>
<gene>
    <name evidence="4" type="primary">AMC2</name>
    <name evidence="4" type="ORF">SPIL2461_LOCUS11249</name>
</gene>
<dbReference type="InterPro" id="IPR011600">
    <property type="entry name" value="Pept_C14_caspase"/>
</dbReference>
<proteinExistence type="inferred from homology"/>
<dbReference type="PANTHER" id="PTHR48104:SF30">
    <property type="entry name" value="METACASPASE-1"/>
    <property type="match status" value="1"/>
</dbReference>
<evidence type="ECO:0000256" key="2">
    <source>
        <dbReference type="SAM" id="MobiDB-lite"/>
    </source>
</evidence>
<dbReference type="Pfam" id="PF00656">
    <property type="entry name" value="Peptidase_C14"/>
    <property type="match status" value="1"/>
</dbReference>
<dbReference type="Gene3D" id="3.40.50.12660">
    <property type="match status" value="1"/>
</dbReference>
<evidence type="ECO:0000313" key="4">
    <source>
        <dbReference type="EMBL" id="CAE7457158.1"/>
    </source>
</evidence>
<dbReference type="AlphaFoldDB" id="A0A812RVA2"/>
<dbReference type="Proteomes" id="UP000649617">
    <property type="component" value="Unassembled WGS sequence"/>
</dbReference>
<keyword evidence="5" id="KW-1185">Reference proteome</keyword>
<dbReference type="PANTHER" id="PTHR48104">
    <property type="entry name" value="METACASPASE-4"/>
    <property type="match status" value="1"/>
</dbReference>
<dbReference type="EMBL" id="CAJNIZ010021957">
    <property type="protein sequence ID" value="CAE7457158.1"/>
    <property type="molecule type" value="Genomic_DNA"/>
</dbReference>
<dbReference type="InterPro" id="IPR050452">
    <property type="entry name" value="Metacaspase"/>
</dbReference>
<sequence length="293" mass="32368">MEPEENRVKKFPKKKNVHVLAVCLDYKGTESPLSCIVDGERICELAAKSGVKDIVKMYDDGSTERYPCIEELKAQVAEISERCKPGDYFVLAYSGHGTNQENEEEQDGLDSIVCLRTRDGEDDHMVDDDLGALIAETFDPAVTVLVLADACNSAGVLDCDTPGIWGKRHVAAISGCQNEQCSTDTGDGGAMTNALLQVLNNKKIAKMRKQGGVSVQYVFNRMVEAMPEDEEEEEGEEDEEYDEEEEGDDEEYEYEDDEDEDVDPISGEVPEPGQNINISWPGGCDPTKIAFPF</sequence>
<organism evidence="4 5">
    <name type="scientific">Symbiodinium pilosum</name>
    <name type="common">Dinoflagellate</name>
    <dbReference type="NCBI Taxonomy" id="2952"/>
    <lineage>
        <taxon>Eukaryota</taxon>
        <taxon>Sar</taxon>
        <taxon>Alveolata</taxon>
        <taxon>Dinophyceae</taxon>
        <taxon>Suessiales</taxon>
        <taxon>Symbiodiniaceae</taxon>
        <taxon>Symbiodinium</taxon>
    </lineage>
</organism>
<evidence type="ECO:0000256" key="1">
    <source>
        <dbReference type="ARBA" id="ARBA00009005"/>
    </source>
</evidence>
<dbReference type="GO" id="GO:0005737">
    <property type="term" value="C:cytoplasm"/>
    <property type="evidence" value="ECO:0007669"/>
    <property type="project" value="TreeGrafter"/>
</dbReference>
<dbReference type="GO" id="GO:0006508">
    <property type="term" value="P:proteolysis"/>
    <property type="evidence" value="ECO:0007669"/>
    <property type="project" value="InterPro"/>
</dbReference>
<evidence type="ECO:0000259" key="3">
    <source>
        <dbReference type="Pfam" id="PF00656"/>
    </source>
</evidence>
<accession>A0A812RVA2</accession>
<reference evidence="4" key="1">
    <citation type="submission" date="2021-02" db="EMBL/GenBank/DDBJ databases">
        <authorList>
            <person name="Dougan E. K."/>
            <person name="Rhodes N."/>
            <person name="Thang M."/>
            <person name="Chan C."/>
        </authorList>
    </citation>
    <scope>NUCLEOTIDE SEQUENCE</scope>
</reference>
<feature type="region of interest" description="Disordered" evidence="2">
    <location>
        <begin position="225"/>
        <end position="284"/>
    </location>
</feature>
<feature type="domain" description="Peptidase C14 caspase" evidence="3">
    <location>
        <begin position="22"/>
        <end position="227"/>
    </location>
</feature>
<protein>
    <submittedName>
        <fullName evidence="4">AMC2 protein</fullName>
    </submittedName>
</protein>